<dbReference type="GO" id="GO:0004672">
    <property type="term" value="F:protein kinase activity"/>
    <property type="evidence" value="ECO:0007669"/>
    <property type="project" value="InterPro"/>
</dbReference>
<dbReference type="InterPro" id="IPR011009">
    <property type="entry name" value="Kinase-like_dom_sf"/>
</dbReference>
<organism evidence="2 3">
    <name type="scientific">Rhizoctonia solani</name>
    <dbReference type="NCBI Taxonomy" id="456999"/>
    <lineage>
        <taxon>Eukaryota</taxon>
        <taxon>Fungi</taxon>
        <taxon>Dikarya</taxon>
        <taxon>Basidiomycota</taxon>
        <taxon>Agaricomycotina</taxon>
        <taxon>Agaricomycetes</taxon>
        <taxon>Cantharellales</taxon>
        <taxon>Ceratobasidiaceae</taxon>
        <taxon>Rhizoctonia</taxon>
    </lineage>
</organism>
<evidence type="ECO:0000313" key="3">
    <source>
        <dbReference type="Proteomes" id="UP000663827"/>
    </source>
</evidence>
<reference evidence="2" key="1">
    <citation type="submission" date="2021-01" db="EMBL/GenBank/DDBJ databases">
        <authorList>
            <person name="Kaushik A."/>
        </authorList>
    </citation>
    <scope>NUCLEOTIDE SEQUENCE</scope>
    <source>
        <strain evidence="2">AG5</strain>
    </source>
</reference>
<evidence type="ECO:0000259" key="1">
    <source>
        <dbReference type="PROSITE" id="PS50011"/>
    </source>
</evidence>
<dbReference type="GO" id="GO:0005524">
    <property type="term" value="F:ATP binding"/>
    <property type="evidence" value="ECO:0007669"/>
    <property type="project" value="InterPro"/>
</dbReference>
<comment type="caution">
    <text evidence="2">The sequence shown here is derived from an EMBL/GenBank/DDBJ whole genome shotgun (WGS) entry which is preliminary data.</text>
</comment>
<accession>A0A8H3E9K0</accession>
<gene>
    <name evidence="2" type="ORF">RDB_LOCUS155691</name>
</gene>
<evidence type="ECO:0000313" key="2">
    <source>
        <dbReference type="EMBL" id="CAE7213346.1"/>
    </source>
</evidence>
<protein>
    <recommendedName>
        <fullName evidence="1">Protein kinase domain-containing protein</fullName>
    </recommendedName>
</protein>
<feature type="non-terminal residue" evidence="2">
    <location>
        <position position="1"/>
    </location>
</feature>
<sequence length="263" mass="30810">MVIPSDDDREGEEELDILQHLSSEPYSANPRNHVVECLDSFPIPGVDGGVFYIMPLLRAYDDPPFHNLGEINEFLIQVFEMLHENDIAHCDIASANIMMNGRVLYDEPFHPFHQDFSLDRKRQIQPRYLRSQRPIRYYYIDFGYAKWFRDPNQPRVVYGSRARERTPEQLSGGAYDPFKADIYQLGAILRRDLIPQYPDLYFLLPLAREMTRHDPAERPKLEQAHQVMVAHFNGLLGWRARWPILTRDAPLRRRYVAIVVGVT</sequence>
<name>A0A8H3E9K0_9AGAM</name>
<dbReference type="PROSITE" id="PS50011">
    <property type="entry name" value="PROTEIN_KINASE_DOM"/>
    <property type="match status" value="1"/>
</dbReference>
<dbReference type="EMBL" id="CAJNJQ010004715">
    <property type="protein sequence ID" value="CAE7213346.1"/>
    <property type="molecule type" value="Genomic_DNA"/>
</dbReference>
<dbReference type="SUPFAM" id="SSF56112">
    <property type="entry name" value="Protein kinase-like (PK-like)"/>
    <property type="match status" value="1"/>
</dbReference>
<proteinExistence type="predicted"/>
<dbReference type="Gene3D" id="1.10.510.10">
    <property type="entry name" value="Transferase(Phosphotransferase) domain 1"/>
    <property type="match status" value="1"/>
</dbReference>
<dbReference type="InterPro" id="IPR000719">
    <property type="entry name" value="Prot_kinase_dom"/>
</dbReference>
<feature type="domain" description="Protein kinase" evidence="1">
    <location>
        <begin position="1"/>
        <end position="263"/>
    </location>
</feature>
<dbReference type="AlphaFoldDB" id="A0A8H3E9K0"/>
<dbReference type="Proteomes" id="UP000663827">
    <property type="component" value="Unassembled WGS sequence"/>
</dbReference>